<evidence type="ECO:0000313" key="4">
    <source>
        <dbReference type="Proteomes" id="UP000287394"/>
    </source>
</evidence>
<dbReference type="InterPro" id="IPR055149">
    <property type="entry name" value="Agl_cat_D2"/>
</dbReference>
<name>A0A402CUQ7_9BACT</name>
<dbReference type="Proteomes" id="UP000287394">
    <property type="component" value="Chromosome"/>
</dbReference>
<feature type="domain" description="Alpha-1,3-glucanase catalytic" evidence="2">
    <location>
        <begin position="232"/>
        <end position="542"/>
    </location>
</feature>
<proteinExistence type="predicted"/>
<keyword evidence="4" id="KW-1185">Reference proteome</keyword>
<dbReference type="SUPFAM" id="SSF50405">
    <property type="entry name" value="Actin-crosslinking proteins"/>
    <property type="match status" value="1"/>
</dbReference>
<dbReference type="CDD" id="cd14490">
    <property type="entry name" value="CBM6-CBM35-CBM36_like_1"/>
    <property type="match status" value="1"/>
</dbReference>
<evidence type="ECO:0000259" key="1">
    <source>
        <dbReference type="Pfam" id="PF22815"/>
    </source>
</evidence>
<protein>
    <submittedName>
        <fullName evidence="3">Uncharacterized protein</fullName>
    </submittedName>
</protein>
<dbReference type="Gene3D" id="2.80.10.50">
    <property type="match status" value="1"/>
</dbReference>
<dbReference type="InterPro" id="IPR006626">
    <property type="entry name" value="PbH1"/>
</dbReference>
<dbReference type="SMART" id="SM00710">
    <property type="entry name" value="PbH1"/>
    <property type="match status" value="5"/>
</dbReference>
<dbReference type="EMBL" id="AP025739">
    <property type="protein sequence ID" value="BDI29047.1"/>
    <property type="molecule type" value="Genomic_DNA"/>
</dbReference>
<dbReference type="CDD" id="cd00257">
    <property type="entry name" value="beta-trefoil_FSCN-like"/>
    <property type="match status" value="1"/>
</dbReference>
<evidence type="ECO:0000259" key="2">
    <source>
        <dbReference type="Pfam" id="PF22816"/>
    </source>
</evidence>
<dbReference type="SUPFAM" id="SSF51126">
    <property type="entry name" value="Pectin lyase-like"/>
    <property type="match status" value="2"/>
</dbReference>
<dbReference type="KEGG" id="ccot:CCAX7_10980"/>
<dbReference type="Pfam" id="PF22815">
    <property type="entry name" value="CatAgl_D1"/>
    <property type="match status" value="1"/>
</dbReference>
<accession>A0A402CUQ7</accession>
<dbReference type="InterPro" id="IPR033801">
    <property type="entry name" value="CBM6-CBM35-CBM36-like_1"/>
</dbReference>
<gene>
    <name evidence="3" type="ORF">CCAX7_10980</name>
</gene>
<dbReference type="InterPro" id="IPR011050">
    <property type="entry name" value="Pectin_lyase_fold/virulence"/>
</dbReference>
<organism evidence="3 4">
    <name type="scientific">Capsulimonas corticalis</name>
    <dbReference type="NCBI Taxonomy" id="2219043"/>
    <lineage>
        <taxon>Bacteria</taxon>
        <taxon>Bacillati</taxon>
        <taxon>Armatimonadota</taxon>
        <taxon>Armatimonadia</taxon>
        <taxon>Capsulimonadales</taxon>
        <taxon>Capsulimonadaceae</taxon>
        <taxon>Capsulimonas</taxon>
    </lineage>
</organism>
<sequence>MTTSMKTFTQLLCLPMVAGALAGAANSAHGAVGATTPFSSYEAEAGTVGGGASVVSLTSAPTTQYSSPTLEASGHAYVQLTGNGQYVQWTNNTGGNITAINVRACIPDSSGGGGITATLDLYVNGTFRQAINLSSKQTWLYEGNNNYQGNDQNPADGNPRVFYDDAHTFISGAAIPAGATIKLQKDSTNTAAFYDIDVVDVENPPAAIAQPANSLSITSYGATANNSGVDNSTAIQNCINDAQSQGKSVWIPSGTFYVKTQGGINANGVTIQGAGMWYSTIYRNMNLPNANPLGAIFNVTSCTVRNFALDSNAPSRATVDGCGGGMDTTGTNWLAENIWTQHTMSGFWASGTGGTVRNCRLTSIWADGCNLNNVALTGTVGNNLTATNNFIRGTGDDGMAINSVNYNGSTNYTPMSGATMTNNTIVAIWGGKCLGIYGGGGHQVMYNYMSDTARYIGLGVGKFGVNGSDLTSGTVMFNTVVRCGGNGFNQGQPALHIGNGGDGQGVGVVSGVTVSNNTVQNALYNGVGFSTSSNITFESNTITAPALDGIVIAPPFYPAPSGSASIRFNTVNALNSGHTQFVNNSSGYTATVVQNTWQGTHKLVPGTNVSFQAVGANSKYVTAPSATSPLIASASTVGSGQTFTVIDAGNGNIGLKALANSEYVCADNSGTSPLIANRTAVGPWETFTEVDAGNGNIALRALNDSEYVCADNAGANPLIANRAAFGGWETFAVATH</sequence>
<dbReference type="OrthoDB" id="9135535at2"/>
<dbReference type="Gene3D" id="2.160.20.10">
    <property type="entry name" value="Single-stranded right-handed beta-helix, Pectin lyase-like"/>
    <property type="match status" value="1"/>
</dbReference>
<dbReference type="AlphaFoldDB" id="A0A402CUQ7"/>
<dbReference type="Pfam" id="PF22816">
    <property type="entry name" value="CatAgl_D2"/>
    <property type="match status" value="1"/>
</dbReference>
<dbReference type="InterPro" id="IPR008999">
    <property type="entry name" value="Actin-crosslinking"/>
</dbReference>
<feature type="domain" description="CBM6/CBM35/CBM36-like 1" evidence="1">
    <location>
        <begin position="37"/>
        <end position="203"/>
    </location>
</feature>
<evidence type="ECO:0000313" key="3">
    <source>
        <dbReference type="EMBL" id="BDI29047.1"/>
    </source>
</evidence>
<dbReference type="InterPro" id="IPR012334">
    <property type="entry name" value="Pectin_lyas_fold"/>
</dbReference>
<reference evidence="3 4" key="1">
    <citation type="journal article" date="2019" name="Int. J. Syst. Evol. Microbiol.">
        <title>Capsulimonas corticalis gen. nov., sp. nov., an aerobic capsulated bacterium, of a novel bacterial order, Capsulimonadales ord. nov., of the class Armatimonadia of the phylum Armatimonadetes.</title>
        <authorList>
            <person name="Li J."/>
            <person name="Kudo C."/>
            <person name="Tonouchi A."/>
        </authorList>
    </citation>
    <scope>NUCLEOTIDE SEQUENCE [LARGE SCALE GENOMIC DNA]</scope>
    <source>
        <strain evidence="3 4">AX-7</strain>
    </source>
</reference>